<evidence type="ECO:0008006" key="5">
    <source>
        <dbReference type="Google" id="ProtNLM"/>
    </source>
</evidence>
<dbReference type="RefSeq" id="WP_130649712.1">
    <property type="nucleotide sequence ID" value="NZ_BMHA01000003.1"/>
</dbReference>
<feature type="domain" description="DUF3097" evidence="2">
    <location>
        <begin position="25"/>
        <end position="82"/>
    </location>
</feature>
<dbReference type="AlphaFoldDB" id="A0A8J3A6G2"/>
<reference evidence="3" key="2">
    <citation type="submission" date="2020-09" db="EMBL/GenBank/DDBJ databases">
        <authorList>
            <person name="Sun Q."/>
            <person name="Zhou Y."/>
        </authorList>
    </citation>
    <scope>NUCLEOTIDE SEQUENCE</scope>
    <source>
        <strain evidence="3">CGMCC 1.14988</strain>
    </source>
</reference>
<comment type="caution">
    <text evidence="3">The sequence shown here is derived from an EMBL/GenBank/DDBJ whole genome shotgun (WGS) entry which is preliminary data.</text>
</comment>
<reference evidence="3" key="1">
    <citation type="journal article" date="2014" name="Int. J. Syst. Evol. Microbiol.">
        <title>Complete genome sequence of Corynebacterium casei LMG S-19264T (=DSM 44701T), isolated from a smear-ripened cheese.</title>
        <authorList>
            <consortium name="US DOE Joint Genome Institute (JGI-PGF)"/>
            <person name="Walter F."/>
            <person name="Albersmeier A."/>
            <person name="Kalinowski J."/>
            <person name="Ruckert C."/>
        </authorList>
    </citation>
    <scope>NUCLEOTIDE SEQUENCE</scope>
    <source>
        <strain evidence="3">CGMCC 1.14988</strain>
    </source>
</reference>
<keyword evidence="4" id="KW-1185">Reference proteome</keyword>
<proteinExistence type="predicted"/>
<dbReference type="Proteomes" id="UP000650511">
    <property type="component" value="Unassembled WGS sequence"/>
</dbReference>
<dbReference type="Pfam" id="PF22845">
    <property type="entry name" value="DUF3097_N"/>
    <property type="match status" value="1"/>
</dbReference>
<gene>
    <name evidence="3" type="ORF">GCM10011354_09990</name>
</gene>
<dbReference type="EMBL" id="BMHA01000003">
    <property type="protein sequence ID" value="GGI04617.1"/>
    <property type="molecule type" value="Genomic_DNA"/>
</dbReference>
<dbReference type="Pfam" id="PF11296">
    <property type="entry name" value="DUF3097_C"/>
    <property type="match status" value="1"/>
</dbReference>
<name>A0A8J3A6G2_9ACTN</name>
<feature type="domain" description="DUF3097" evidence="1">
    <location>
        <begin position="113"/>
        <end position="269"/>
    </location>
</feature>
<evidence type="ECO:0000313" key="3">
    <source>
        <dbReference type="EMBL" id="GGI04617.1"/>
    </source>
</evidence>
<sequence length="273" mass="30280">MSPRDRYGDDVLADPRAHRRVVPSVTVTPGLVVEADGGFVGRAVACSAREVTLRDRRGRERRFSLEPGLFRVDDQPVRLVAPARRPPEPAAPKVSNSGSVAVPDAPARVARASRILVEGVHDAELLEQVWGHDLRVEGVVVDVLHGADDLEAVVREFGPGPRRRLGILLDHLVAGSKESRIAATVRHPQVLVTGHPFVDVWQAVRPEVVGIDAWPQVPRGEPWKEGVARRLGHDDHRELWRRIRTSVTTWRDLDQSLIRAVEELIDFVTVPTD</sequence>
<dbReference type="InterPro" id="IPR053883">
    <property type="entry name" value="DUF3097_N"/>
</dbReference>
<evidence type="ECO:0000313" key="4">
    <source>
        <dbReference type="Proteomes" id="UP000650511"/>
    </source>
</evidence>
<dbReference type="OrthoDB" id="3398606at2"/>
<dbReference type="InterPro" id="IPR021447">
    <property type="entry name" value="DUF3097_C"/>
</dbReference>
<organism evidence="3 4">
    <name type="scientific">Egicoccus halophilus</name>
    <dbReference type="NCBI Taxonomy" id="1670830"/>
    <lineage>
        <taxon>Bacteria</taxon>
        <taxon>Bacillati</taxon>
        <taxon>Actinomycetota</taxon>
        <taxon>Nitriliruptoria</taxon>
        <taxon>Egicoccales</taxon>
        <taxon>Egicoccaceae</taxon>
        <taxon>Egicoccus</taxon>
    </lineage>
</organism>
<accession>A0A8J3A6G2</accession>
<evidence type="ECO:0000259" key="1">
    <source>
        <dbReference type="Pfam" id="PF11296"/>
    </source>
</evidence>
<protein>
    <recommendedName>
        <fullName evidence="5">DUF3097 domain-containing protein</fullName>
    </recommendedName>
</protein>
<evidence type="ECO:0000259" key="2">
    <source>
        <dbReference type="Pfam" id="PF22845"/>
    </source>
</evidence>